<keyword evidence="3" id="KW-0690">Ribosome biogenesis</keyword>
<organism evidence="10 11">
    <name type="scientific">Tilletia caries</name>
    <name type="common">wheat bunt fungus</name>
    <dbReference type="NCBI Taxonomy" id="13290"/>
    <lineage>
        <taxon>Eukaryota</taxon>
        <taxon>Fungi</taxon>
        <taxon>Dikarya</taxon>
        <taxon>Basidiomycota</taxon>
        <taxon>Ustilaginomycotina</taxon>
        <taxon>Exobasidiomycetes</taxon>
        <taxon>Tilletiales</taxon>
        <taxon>Tilletiaceae</taxon>
        <taxon>Tilletia</taxon>
    </lineage>
</organism>
<dbReference type="EMBL" id="LWDD02000602">
    <property type="protein sequence ID" value="KAE8258235.1"/>
    <property type="molecule type" value="Genomic_DNA"/>
</dbReference>
<name>A0A177U7V9_9BASI</name>
<reference evidence="10" key="2">
    <citation type="journal article" date="2019" name="IMA Fungus">
        <title>Genome sequencing and comparison of five Tilletia species to identify candidate genes for the detection of regulated species infecting wheat.</title>
        <authorList>
            <person name="Nguyen H.D.T."/>
            <person name="Sultana T."/>
            <person name="Kesanakurti P."/>
            <person name="Hambleton S."/>
        </authorList>
    </citation>
    <scope>NUCLEOTIDE SEQUENCE</scope>
    <source>
        <strain evidence="10">DAOMC 238032</strain>
    </source>
</reference>
<evidence type="ECO:0000259" key="8">
    <source>
        <dbReference type="PROSITE" id="PS51358"/>
    </source>
</evidence>
<dbReference type="InterPro" id="IPR042239">
    <property type="entry name" value="Nop_C"/>
</dbReference>
<dbReference type="PANTHER" id="PTHR10894:SF0">
    <property type="entry name" value="NUCLEOLAR PROTEIN 56"/>
    <property type="match status" value="1"/>
</dbReference>
<dbReference type="GO" id="GO:0042254">
    <property type="term" value="P:ribosome biogenesis"/>
    <property type="evidence" value="ECO:0007669"/>
    <property type="project" value="UniProtKB-KW"/>
</dbReference>
<comment type="subcellular location">
    <subcellularLocation>
        <location evidence="1">Nucleus</location>
        <location evidence="1">Nucleolus</location>
    </subcellularLocation>
</comment>
<dbReference type="InterPro" id="IPR012976">
    <property type="entry name" value="NOSIC"/>
</dbReference>
<reference evidence="9" key="3">
    <citation type="submission" date="2020-10" db="EMBL/GenBank/DDBJ databases">
        <authorList>
            <person name="Sedaghatjoo S."/>
        </authorList>
    </citation>
    <scope>NUCLEOTIDE SEQUENCE</scope>
    <source>
        <strain evidence="9">AZH3</strain>
    </source>
</reference>
<dbReference type="SMART" id="SM00931">
    <property type="entry name" value="NOSIC"/>
    <property type="match status" value="1"/>
</dbReference>
<reference evidence="10" key="1">
    <citation type="submission" date="2016-04" db="EMBL/GenBank/DDBJ databases">
        <authorList>
            <person name="Nguyen H.D."/>
            <person name="Kesanakurti P."/>
            <person name="Cullis J."/>
            <person name="Levesque C.A."/>
            <person name="Hambleton S."/>
        </authorList>
    </citation>
    <scope>NUCLEOTIDE SEQUENCE</scope>
    <source>
        <strain evidence="10">DAOMC 238032</strain>
    </source>
</reference>
<evidence type="ECO:0000313" key="11">
    <source>
        <dbReference type="Proteomes" id="UP000077671"/>
    </source>
</evidence>
<dbReference type="GO" id="GO:0031428">
    <property type="term" value="C:box C/D methylation guide snoRNP complex"/>
    <property type="evidence" value="ECO:0007669"/>
    <property type="project" value="InterPro"/>
</dbReference>
<evidence type="ECO:0000313" key="12">
    <source>
        <dbReference type="Proteomes" id="UP000836402"/>
    </source>
</evidence>
<feature type="region of interest" description="Disordered" evidence="7">
    <location>
        <begin position="439"/>
        <end position="534"/>
    </location>
</feature>
<dbReference type="AlphaFoldDB" id="A0A177U7V9"/>
<evidence type="ECO:0000256" key="7">
    <source>
        <dbReference type="SAM" id="MobiDB-lite"/>
    </source>
</evidence>
<dbReference type="FunFam" id="1.10.287.4070:FF:000002">
    <property type="entry name" value="Nucleolar protein 56"/>
    <property type="match status" value="1"/>
</dbReference>
<feature type="compositionally biased region" description="Acidic residues" evidence="7">
    <location>
        <begin position="442"/>
        <end position="459"/>
    </location>
</feature>
<gene>
    <name evidence="10" type="ORF">A4X03_0g4442</name>
    <name evidence="9" type="ORF">JKIAZH3_G8814</name>
</gene>
<evidence type="ECO:0000256" key="3">
    <source>
        <dbReference type="ARBA" id="ARBA00022517"/>
    </source>
</evidence>
<dbReference type="InterPro" id="IPR045056">
    <property type="entry name" value="Nop56/Nop58"/>
</dbReference>
<evidence type="ECO:0000256" key="6">
    <source>
        <dbReference type="ARBA" id="ARBA00056216"/>
    </source>
</evidence>
<evidence type="ECO:0000256" key="5">
    <source>
        <dbReference type="ARBA" id="ARBA00040742"/>
    </source>
</evidence>
<comment type="similarity">
    <text evidence="2">Belongs to the NOP5/NOP56 family.</text>
</comment>
<feature type="compositionally biased region" description="Basic and acidic residues" evidence="7">
    <location>
        <begin position="468"/>
        <end position="520"/>
    </location>
</feature>
<evidence type="ECO:0000313" key="10">
    <source>
        <dbReference type="EMBL" id="KAE8258235.1"/>
    </source>
</evidence>
<dbReference type="Proteomes" id="UP000836402">
    <property type="component" value="Unassembled WGS sequence"/>
</dbReference>
<dbReference type="GO" id="GO:0030515">
    <property type="term" value="F:snoRNA binding"/>
    <property type="evidence" value="ECO:0007669"/>
    <property type="project" value="InterPro"/>
</dbReference>
<dbReference type="Pfam" id="PF08156">
    <property type="entry name" value="NOP5NT"/>
    <property type="match status" value="1"/>
</dbReference>
<accession>A0A177U7V9</accession>
<dbReference type="InterPro" id="IPR012974">
    <property type="entry name" value="NOP58/56_N"/>
</dbReference>
<protein>
    <recommendedName>
        <fullName evidence="5">Nucleolar protein 56</fullName>
    </recommendedName>
</protein>
<dbReference type="InterPro" id="IPR002687">
    <property type="entry name" value="Nop_dom"/>
</dbReference>
<dbReference type="Gene3D" id="1.10.287.4070">
    <property type="match status" value="1"/>
</dbReference>
<dbReference type="SUPFAM" id="SSF89124">
    <property type="entry name" value="Nop domain"/>
    <property type="match status" value="1"/>
</dbReference>
<feature type="compositionally biased region" description="Basic residues" evidence="7">
    <location>
        <begin position="521"/>
        <end position="534"/>
    </location>
</feature>
<keyword evidence="4" id="KW-0539">Nucleus</keyword>
<keyword evidence="12" id="KW-1185">Reference proteome</keyword>
<dbReference type="InterPro" id="IPR036070">
    <property type="entry name" value="Nop_dom_sf"/>
</dbReference>
<dbReference type="FunFam" id="1.10.246.90:FF:000001">
    <property type="entry name" value="Nucleolar protein 56"/>
    <property type="match status" value="1"/>
</dbReference>
<dbReference type="Gene3D" id="1.10.246.90">
    <property type="entry name" value="Nop domain"/>
    <property type="match status" value="1"/>
</dbReference>
<dbReference type="GO" id="GO:0032040">
    <property type="term" value="C:small-subunit processome"/>
    <property type="evidence" value="ECO:0007669"/>
    <property type="project" value="InterPro"/>
</dbReference>
<evidence type="ECO:0000256" key="2">
    <source>
        <dbReference type="ARBA" id="ARBA00009211"/>
    </source>
</evidence>
<dbReference type="Proteomes" id="UP000077671">
    <property type="component" value="Unassembled WGS sequence"/>
</dbReference>
<evidence type="ECO:0000256" key="1">
    <source>
        <dbReference type="ARBA" id="ARBA00004604"/>
    </source>
</evidence>
<evidence type="ECO:0000256" key="4">
    <source>
        <dbReference type="ARBA" id="ARBA00023242"/>
    </source>
</evidence>
<comment type="function">
    <text evidence="6">Required for 60S ribosomal subunit synthesis.</text>
</comment>
<comment type="caution">
    <text evidence="10">The sequence shown here is derived from an EMBL/GenBank/DDBJ whole genome shotgun (WGS) entry which is preliminary data.</text>
</comment>
<dbReference type="Pfam" id="PF01798">
    <property type="entry name" value="Nop"/>
    <property type="match status" value="1"/>
</dbReference>
<proteinExistence type="inferred from homology"/>
<dbReference type="EMBL" id="CAJHJG010001149">
    <property type="protein sequence ID" value="CAD6909640.1"/>
    <property type="molecule type" value="Genomic_DNA"/>
</dbReference>
<feature type="domain" description="Nop" evidence="8">
    <location>
        <begin position="298"/>
        <end position="416"/>
    </location>
</feature>
<evidence type="ECO:0000313" key="9">
    <source>
        <dbReference type="EMBL" id="CAD6909640.1"/>
    </source>
</evidence>
<dbReference type="PROSITE" id="PS51358">
    <property type="entry name" value="NOP"/>
    <property type="match status" value="1"/>
</dbReference>
<dbReference type="PANTHER" id="PTHR10894">
    <property type="entry name" value="NUCLEOLAR PROTEIN 5 NUCLEOLAR PROTEIN NOP5 NOP58"/>
    <property type="match status" value="1"/>
</dbReference>
<sequence length="534" mass="58987">MSSAPTHILFEFAMGCAVFECIQAEEIGNKTEHVQAAIQDLNAFGRMLRLVSFRPFGNAHEALNAINAISEGVLDNHLRTLLSTALEPGTKKAKNVILGVSERNLASAIIADLGIQCNTGDRTLELVRGIRLHADKLLKGLSEGDLKKAQLGLGHQYSRSKVQFNVNRSDNMIIQAIALIDTLDKDVNTFAMRVREWYGWHFPELVKITPDNITYARIALFVKHKENLSEEHIEDLTELLGGNEILAKNVLDASRTSMGQEVAQIDMANIQTFADRVVQLAEYRQSMHAYLREKMHLVAPNVSALLGEIIGARLISKAGSLTNLAKYPASTVQIIGAEKALFRALKTKGNTPKYGLIYHASAIARAAPKNKGRMSRFLANKISIASRIDCFSDVPTTRFGEVMAEQVEERLAFYETGKPPGKNADAMRRALKAIEEQAGDLLDADMDDDDDDEDEDDEVTSSKKSSKKSKDGKKEKKSSSSSSKGDKSDKKKKSKSGDKDLQREIKKAAEKAAKKEAKKEKKEKKEKKSKKAST</sequence>